<dbReference type="RefSeq" id="WP_074712251.1">
    <property type="nucleotide sequence ID" value="NZ_FNTV01000001.1"/>
</dbReference>
<dbReference type="InterPro" id="IPR016181">
    <property type="entry name" value="Acyl_CoA_acyltransferase"/>
</dbReference>
<accession>A0A1H5MI71</accession>
<sequence length="237" mass="25794">MTGGSKELAHQATEWFTGWSALRSYQSRSGPGFVAALSLDRSGDWEYFTCDPTASVFSALAEEVTTSTQRSLCVIGSDVHRYVKWAHQRGLGMVSTSEKLMVCAMETQDNQDPFLGDPDLTLVVKKIGGKHSQSPCQARFSAAIMRGQSILASGRVGIYGETAVFDDLKTAAAHRRRGFGMLMMKTLTARALDYPVTTGLVVATTAGQSLYYKLGWRNLSSVTVLVPKERLAALARL</sequence>
<proteinExistence type="predicted"/>
<dbReference type="SUPFAM" id="SSF55729">
    <property type="entry name" value="Acyl-CoA N-acyltransferases (Nat)"/>
    <property type="match status" value="1"/>
</dbReference>
<evidence type="ECO:0000313" key="2">
    <source>
        <dbReference type="Proteomes" id="UP000182725"/>
    </source>
</evidence>
<organism evidence="1 2">
    <name type="scientific">Arthrobacter alpinus</name>
    <dbReference type="NCBI Taxonomy" id="656366"/>
    <lineage>
        <taxon>Bacteria</taxon>
        <taxon>Bacillati</taxon>
        <taxon>Actinomycetota</taxon>
        <taxon>Actinomycetes</taxon>
        <taxon>Micrococcales</taxon>
        <taxon>Micrococcaceae</taxon>
        <taxon>Arthrobacter</taxon>
    </lineage>
</organism>
<reference evidence="1 2" key="1">
    <citation type="submission" date="2016-10" db="EMBL/GenBank/DDBJ databases">
        <authorList>
            <person name="de Groot N.N."/>
        </authorList>
    </citation>
    <scope>NUCLEOTIDE SEQUENCE [LARGE SCALE GENOMIC DNA]</scope>
    <source>
        <strain evidence="1 2">DSM 22274</strain>
    </source>
</reference>
<protein>
    <recommendedName>
        <fullName evidence="3">N-acetyltransferase domain-containing protein</fullName>
    </recommendedName>
</protein>
<evidence type="ECO:0000313" key="1">
    <source>
        <dbReference type="EMBL" id="SEE88883.1"/>
    </source>
</evidence>
<dbReference type="EMBL" id="FNTV01000001">
    <property type="protein sequence ID" value="SEE88883.1"/>
    <property type="molecule type" value="Genomic_DNA"/>
</dbReference>
<dbReference type="Gene3D" id="3.40.630.30">
    <property type="match status" value="1"/>
</dbReference>
<dbReference type="Proteomes" id="UP000182725">
    <property type="component" value="Unassembled WGS sequence"/>
</dbReference>
<dbReference type="AlphaFoldDB" id="A0A1H5MI71"/>
<name>A0A1H5MI71_9MICC</name>
<evidence type="ECO:0008006" key="3">
    <source>
        <dbReference type="Google" id="ProtNLM"/>
    </source>
</evidence>
<gene>
    <name evidence="1" type="ORF">SAMN04489740_2952</name>
</gene>